<dbReference type="STRING" id="1915309.AXG55_12835"/>
<dbReference type="GO" id="GO:0004516">
    <property type="term" value="F:nicotinate phosphoribosyltransferase activity"/>
    <property type="evidence" value="ECO:0007669"/>
    <property type="project" value="UniProtKB-UniRule"/>
</dbReference>
<dbReference type="CDD" id="cd01570">
    <property type="entry name" value="NAPRTase_A"/>
    <property type="match status" value="1"/>
</dbReference>
<evidence type="ECO:0000259" key="11">
    <source>
        <dbReference type="Pfam" id="PF17767"/>
    </source>
</evidence>
<organism evidence="13 14">
    <name type="scientific">Silvanigrella aquatica</name>
    <dbReference type="NCBI Taxonomy" id="1915309"/>
    <lineage>
        <taxon>Bacteria</taxon>
        <taxon>Pseudomonadati</taxon>
        <taxon>Bdellovibrionota</taxon>
        <taxon>Oligoflexia</taxon>
        <taxon>Silvanigrellales</taxon>
        <taxon>Silvanigrellaceae</taxon>
        <taxon>Silvanigrella</taxon>
    </lineage>
</organism>
<comment type="catalytic activity">
    <reaction evidence="8 9">
        <text>5-phospho-alpha-D-ribose 1-diphosphate + nicotinate + ATP + H2O = nicotinate beta-D-ribonucleotide + ADP + phosphate + diphosphate</text>
        <dbReference type="Rhea" id="RHEA:36163"/>
        <dbReference type="ChEBI" id="CHEBI:15377"/>
        <dbReference type="ChEBI" id="CHEBI:30616"/>
        <dbReference type="ChEBI" id="CHEBI:32544"/>
        <dbReference type="ChEBI" id="CHEBI:33019"/>
        <dbReference type="ChEBI" id="CHEBI:43474"/>
        <dbReference type="ChEBI" id="CHEBI:57502"/>
        <dbReference type="ChEBI" id="CHEBI:58017"/>
        <dbReference type="ChEBI" id="CHEBI:456216"/>
        <dbReference type="EC" id="6.3.4.21"/>
    </reaction>
</comment>
<evidence type="ECO:0000313" key="14">
    <source>
        <dbReference type="Proteomes" id="UP000184731"/>
    </source>
</evidence>
<keyword evidence="13" id="KW-0328">Glycosyltransferase</keyword>
<comment type="pathway">
    <text evidence="1 9">Cofactor biosynthesis; NAD(+) biosynthesis; nicotinate D-ribonucleotide from nicotinate: step 1/1.</text>
</comment>
<feature type="domain" description="Nicotinate phosphoribosyltransferase N-terminal" evidence="11">
    <location>
        <begin position="15"/>
        <end position="145"/>
    </location>
</feature>
<dbReference type="Pfam" id="PF04095">
    <property type="entry name" value="NAPRTase"/>
    <property type="match status" value="1"/>
</dbReference>
<keyword evidence="4" id="KW-0597">Phosphoprotein</keyword>
<reference evidence="13 14" key="1">
    <citation type="submission" date="2016-10" db="EMBL/GenBank/DDBJ databases">
        <title>Silvanigrella aquatica sp. nov., isolated from a freshwater lake located in the Black Forest, Germany, description of Silvanigrellaceae fam. nov., Silvanigrellales ord. nov., reclassification of the order Bdellovibrionales in the class Oligoflexia, reclassification of the families Bacteriovoracaceae and Halobacteriovoraceae in the new order Bacteriovoracales ord. nov., and reclassification of the family Pseudobacteriovoracaceae in the order Oligoflexiales.</title>
        <authorList>
            <person name="Hahn M.W."/>
            <person name="Schmidt J."/>
            <person name="Koll U."/>
            <person name="Rohde M."/>
            <person name="Verbag S."/>
            <person name="Pitt A."/>
            <person name="Nakai R."/>
            <person name="Naganuma T."/>
            <person name="Lang E."/>
        </authorList>
    </citation>
    <scope>NUCLEOTIDE SEQUENCE [LARGE SCALE GENOMIC DNA]</scope>
    <source>
        <strain evidence="13 14">MWH-Nonnen-W8red</strain>
    </source>
</reference>
<evidence type="ECO:0000256" key="2">
    <source>
        <dbReference type="ARBA" id="ARBA00010897"/>
    </source>
</evidence>
<dbReference type="InterPro" id="IPR041525">
    <property type="entry name" value="N/Namide_PRibTrfase"/>
</dbReference>
<evidence type="ECO:0000256" key="3">
    <source>
        <dbReference type="ARBA" id="ARBA00013236"/>
    </source>
</evidence>
<dbReference type="AlphaFoldDB" id="A0A1L4D3F8"/>
<evidence type="ECO:0000256" key="4">
    <source>
        <dbReference type="ARBA" id="ARBA00022553"/>
    </source>
</evidence>
<dbReference type="InterPro" id="IPR040727">
    <property type="entry name" value="NAPRTase_N"/>
</dbReference>
<evidence type="ECO:0000256" key="7">
    <source>
        <dbReference type="ARBA" id="ARBA00022679"/>
    </source>
</evidence>
<name>A0A1L4D3F8_9BACT</name>
<dbReference type="InterPro" id="IPR006405">
    <property type="entry name" value="Nic_PRibTrfase_pncB"/>
</dbReference>
<dbReference type="EC" id="6.3.4.21" evidence="3 9"/>
<dbReference type="Gene3D" id="3.20.20.70">
    <property type="entry name" value="Aldolase class I"/>
    <property type="match status" value="1"/>
</dbReference>
<evidence type="ECO:0000259" key="10">
    <source>
        <dbReference type="Pfam" id="PF04095"/>
    </source>
</evidence>
<dbReference type="Proteomes" id="UP000184731">
    <property type="component" value="Chromosome"/>
</dbReference>
<dbReference type="FunFam" id="3.20.20.70:FF:000076">
    <property type="entry name" value="Nicotinate phosphoribosyltransferase"/>
    <property type="match status" value="1"/>
</dbReference>
<sequence>MSPFFNSVYKNSLTLLTDFYQLTMAYGYWKSGLAEKESVFQLYFRKNPFKSGYTVASGLELAIEYINNFKFNDDDIGYLKTLKGNDDKCLFDNNFLNYLKNLKFTCSLHAVPEGTVVFPNEPILRISGSLLQCQLLETPLLNIINFHSLISTKAARIVSVANGHPVLELGLRRAQGIDGALSASRAAFIGGCLGTSNTLAGKIFGIPVKGTHSHSWVMAFENELESFYALAHAMPNNVILLVDTYNTIEGIKKAIEIGNWLKSKNKKLTGIRLDSGDLAYLSIEARKLLDEAGFRDTIIVASNDLNEHVISSLNEQKSAITTWGVGTQLVTAFDEPALGAVYKLTAIKNNDNTWKYCIKLSEQSIKISTPGILQVRRFQNKSQFFADMIFDELNPPQNNSVPIIDPEDPNRFYNAPANSSYEDILKPIFINGKLIYQSPSLQDIQSYAFKMREMFHPSIKRLLNPHNYPAGLEKNLHDLKMKLIRESKVNVEMNKDSHHSHL</sequence>
<keyword evidence="7 9" id="KW-0808">Transferase</keyword>
<dbReference type="GO" id="GO:0047280">
    <property type="term" value="F:nicotinamide phosphoribosyltransferase activity"/>
    <property type="evidence" value="ECO:0007669"/>
    <property type="project" value="UniProtKB-ARBA"/>
</dbReference>
<evidence type="ECO:0000259" key="12">
    <source>
        <dbReference type="Pfam" id="PF17956"/>
    </source>
</evidence>
<dbReference type="InterPro" id="IPR041619">
    <property type="entry name" value="NAPRTase_C"/>
</dbReference>
<dbReference type="GO" id="GO:0034355">
    <property type="term" value="P:NAD+ biosynthetic process via the salvage pathway"/>
    <property type="evidence" value="ECO:0007669"/>
    <property type="project" value="UniProtKB-ARBA"/>
</dbReference>
<comment type="similarity">
    <text evidence="2 9">Belongs to the NAPRTase family.</text>
</comment>
<dbReference type="SUPFAM" id="SSF54675">
    <property type="entry name" value="Nicotinate/Quinolinate PRTase N-terminal domain-like"/>
    <property type="match status" value="1"/>
</dbReference>
<protein>
    <recommendedName>
        <fullName evidence="3 9">Nicotinate phosphoribosyltransferase</fullName>
        <ecNumber evidence="3 9">6.3.4.21</ecNumber>
    </recommendedName>
</protein>
<dbReference type="SUPFAM" id="SSF51690">
    <property type="entry name" value="Nicotinate/Quinolinate PRTase C-terminal domain-like"/>
    <property type="match status" value="1"/>
</dbReference>
<evidence type="ECO:0000256" key="5">
    <source>
        <dbReference type="ARBA" id="ARBA00022598"/>
    </source>
</evidence>
<dbReference type="PIRSF" id="PIRSF000484">
    <property type="entry name" value="NAPRT"/>
    <property type="match status" value="1"/>
</dbReference>
<dbReference type="OrthoDB" id="9771406at2"/>
<comment type="function">
    <text evidence="9">Catalyzes the first step in the biosynthesis of NAD from nicotinic acid, the ATP-dependent synthesis of beta-nicotinate D-ribonucleotide from nicotinate and 5-phospho-D-ribose 1-phosphate.</text>
</comment>
<dbReference type="KEGG" id="saqi:AXG55_12835"/>
<proteinExistence type="inferred from homology"/>
<dbReference type="RefSeq" id="WP_148698491.1">
    <property type="nucleotide sequence ID" value="NZ_CP017834.1"/>
</dbReference>
<dbReference type="NCBIfam" id="NF006695">
    <property type="entry name" value="PRK09243.1-2"/>
    <property type="match status" value="1"/>
</dbReference>
<gene>
    <name evidence="13" type="ORF">AXG55_12835</name>
</gene>
<keyword evidence="5 9" id="KW-0436">Ligase</keyword>
<dbReference type="PANTHER" id="PTHR11098:SF1">
    <property type="entry name" value="NICOTINATE PHOSPHORIBOSYLTRANSFERASE"/>
    <property type="match status" value="1"/>
</dbReference>
<dbReference type="InterPro" id="IPR007229">
    <property type="entry name" value="Nic_PRibTrfase-Fam"/>
</dbReference>
<dbReference type="InterPro" id="IPR036068">
    <property type="entry name" value="Nicotinate_pribotase-like_C"/>
</dbReference>
<accession>A0A1L4D3F8</accession>
<keyword evidence="14" id="KW-1185">Reference proteome</keyword>
<feature type="domain" description="Nicotinate/nicotinamide phosphoribosyltransferase" evidence="10">
    <location>
        <begin position="174"/>
        <end position="357"/>
    </location>
</feature>
<dbReference type="UniPathway" id="UPA00253">
    <property type="reaction ID" value="UER00457"/>
</dbReference>
<comment type="PTM">
    <text evidence="9">Transiently phosphorylated on a His residue during the reaction cycle. Phosphorylation strongly increases the affinity for substrates and increases the rate of nicotinate D-ribonucleotide production. Dephosphorylation regenerates the low-affinity form of the enzyme, leading to product release.</text>
</comment>
<evidence type="ECO:0000256" key="8">
    <source>
        <dbReference type="ARBA" id="ARBA00048668"/>
    </source>
</evidence>
<feature type="domain" description="Nicotinate phosphoribosyltransferase C-terminal" evidence="12">
    <location>
        <begin position="376"/>
        <end position="480"/>
    </location>
</feature>
<evidence type="ECO:0000256" key="6">
    <source>
        <dbReference type="ARBA" id="ARBA00022642"/>
    </source>
</evidence>
<dbReference type="GO" id="GO:0005829">
    <property type="term" value="C:cytosol"/>
    <property type="evidence" value="ECO:0007669"/>
    <property type="project" value="TreeGrafter"/>
</dbReference>
<evidence type="ECO:0000313" key="13">
    <source>
        <dbReference type="EMBL" id="APJ04733.1"/>
    </source>
</evidence>
<dbReference type="EMBL" id="CP017834">
    <property type="protein sequence ID" value="APJ04733.1"/>
    <property type="molecule type" value="Genomic_DNA"/>
</dbReference>
<dbReference type="Gene3D" id="3.20.140.10">
    <property type="entry name" value="nicotinate phosphoribosyltransferase"/>
    <property type="match status" value="1"/>
</dbReference>
<dbReference type="Pfam" id="PF17767">
    <property type="entry name" value="NAPRTase_N"/>
    <property type="match status" value="1"/>
</dbReference>
<evidence type="ECO:0000256" key="9">
    <source>
        <dbReference type="RuleBase" id="RU365100"/>
    </source>
</evidence>
<dbReference type="NCBIfam" id="TIGR01513">
    <property type="entry name" value="NAPRTase_put"/>
    <property type="match status" value="1"/>
</dbReference>
<dbReference type="Pfam" id="PF17956">
    <property type="entry name" value="NAPRTase_C"/>
    <property type="match status" value="1"/>
</dbReference>
<dbReference type="InterPro" id="IPR013785">
    <property type="entry name" value="Aldolase_TIM"/>
</dbReference>
<dbReference type="PANTHER" id="PTHR11098">
    <property type="entry name" value="NICOTINATE PHOSPHORIBOSYLTRANSFERASE"/>
    <property type="match status" value="1"/>
</dbReference>
<dbReference type="NCBIfam" id="NF009131">
    <property type="entry name" value="PRK12484.1"/>
    <property type="match status" value="1"/>
</dbReference>
<keyword evidence="6 9" id="KW-0662">Pyridine nucleotide biosynthesis</keyword>
<evidence type="ECO:0000256" key="1">
    <source>
        <dbReference type="ARBA" id="ARBA00004952"/>
    </source>
</evidence>